<dbReference type="Gene3D" id="3.60.40.10">
    <property type="entry name" value="PPM-type phosphatase domain"/>
    <property type="match status" value="1"/>
</dbReference>
<dbReference type="InterPro" id="IPR036457">
    <property type="entry name" value="PPM-type-like_dom_sf"/>
</dbReference>
<dbReference type="PANTHER" id="PTHR47992">
    <property type="entry name" value="PROTEIN PHOSPHATASE"/>
    <property type="match status" value="1"/>
</dbReference>
<organism evidence="2">
    <name type="scientific">Guillardia theta (strain CCMP2712)</name>
    <name type="common">Cryptophyte</name>
    <dbReference type="NCBI Taxonomy" id="905079"/>
    <lineage>
        <taxon>Eukaryota</taxon>
        <taxon>Cryptophyceae</taxon>
        <taxon>Pyrenomonadales</taxon>
        <taxon>Geminigeraceae</taxon>
        <taxon>Guillardia</taxon>
    </lineage>
</organism>
<dbReference type="RefSeq" id="XP_005820797.1">
    <property type="nucleotide sequence ID" value="XM_005820740.1"/>
</dbReference>
<dbReference type="STRING" id="905079.L1ICM5"/>
<name>L1ICM5_GUITC</name>
<dbReference type="EMBL" id="JH993128">
    <property type="protein sequence ID" value="EKX33817.1"/>
    <property type="molecule type" value="Genomic_DNA"/>
</dbReference>
<dbReference type="AlphaFoldDB" id="L1ICM5"/>
<dbReference type="GO" id="GO:0004722">
    <property type="term" value="F:protein serine/threonine phosphatase activity"/>
    <property type="evidence" value="ECO:0007669"/>
    <property type="project" value="InterPro"/>
</dbReference>
<dbReference type="InterPro" id="IPR015655">
    <property type="entry name" value="PP2C"/>
</dbReference>
<dbReference type="KEGG" id="gtt:GUITHDRAFT_147660"/>
<sequence>MPSPLAFDLLVIHSTVAEERMIIRDTRAAVYRGCDRRWKTNMRFCSFGVFDGHGGRECAEFLKNNITARVRSCLQSHHLVEDALKEAFSNVDNQFLRYSDENNIAETGSTAVVCLVTKTTIYCANTGDSRAILCRRAKTLQLSRDHKPNRSGGSVIFNRVMGRLGVSRAFGDASLKKYVTAEPEVTSFPLTVGDDFLILACDGLWDVVDNDAVAKIVRSKTSSQGIKEAAQALTSYAVRCGSNDNVTVIVVQLPMISA</sequence>
<evidence type="ECO:0000313" key="2">
    <source>
        <dbReference type="EMBL" id="EKX33817.1"/>
    </source>
</evidence>
<proteinExistence type="predicted"/>
<dbReference type="Proteomes" id="UP000011087">
    <property type="component" value="Unassembled WGS sequence"/>
</dbReference>
<evidence type="ECO:0000313" key="4">
    <source>
        <dbReference type="Proteomes" id="UP000011087"/>
    </source>
</evidence>
<dbReference type="OrthoDB" id="10264738at2759"/>
<dbReference type="OMA" id="FWDLIKN"/>
<dbReference type="SMART" id="SM00331">
    <property type="entry name" value="PP2C_SIG"/>
    <property type="match status" value="1"/>
</dbReference>
<reference evidence="2 4" key="1">
    <citation type="journal article" date="2012" name="Nature">
        <title>Algal genomes reveal evolutionary mosaicism and the fate of nucleomorphs.</title>
        <authorList>
            <consortium name="DOE Joint Genome Institute"/>
            <person name="Curtis B.A."/>
            <person name="Tanifuji G."/>
            <person name="Burki F."/>
            <person name="Gruber A."/>
            <person name="Irimia M."/>
            <person name="Maruyama S."/>
            <person name="Arias M.C."/>
            <person name="Ball S.G."/>
            <person name="Gile G.H."/>
            <person name="Hirakawa Y."/>
            <person name="Hopkins J.F."/>
            <person name="Kuo A."/>
            <person name="Rensing S.A."/>
            <person name="Schmutz J."/>
            <person name="Symeonidi A."/>
            <person name="Elias M."/>
            <person name="Eveleigh R.J."/>
            <person name="Herman E.K."/>
            <person name="Klute M.J."/>
            <person name="Nakayama T."/>
            <person name="Obornik M."/>
            <person name="Reyes-Prieto A."/>
            <person name="Armbrust E.V."/>
            <person name="Aves S.J."/>
            <person name="Beiko R.G."/>
            <person name="Coutinho P."/>
            <person name="Dacks J.B."/>
            <person name="Durnford D.G."/>
            <person name="Fast N.M."/>
            <person name="Green B.R."/>
            <person name="Grisdale C.J."/>
            <person name="Hempel F."/>
            <person name="Henrissat B."/>
            <person name="Hoppner M.P."/>
            <person name="Ishida K."/>
            <person name="Kim E."/>
            <person name="Koreny L."/>
            <person name="Kroth P.G."/>
            <person name="Liu Y."/>
            <person name="Malik S.B."/>
            <person name="Maier U.G."/>
            <person name="McRose D."/>
            <person name="Mock T."/>
            <person name="Neilson J.A."/>
            <person name="Onodera N.T."/>
            <person name="Poole A.M."/>
            <person name="Pritham E.J."/>
            <person name="Richards T.A."/>
            <person name="Rocap G."/>
            <person name="Roy S.W."/>
            <person name="Sarai C."/>
            <person name="Schaack S."/>
            <person name="Shirato S."/>
            <person name="Slamovits C.H."/>
            <person name="Spencer D.F."/>
            <person name="Suzuki S."/>
            <person name="Worden A.Z."/>
            <person name="Zauner S."/>
            <person name="Barry K."/>
            <person name="Bell C."/>
            <person name="Bharti A.K."/>
            <person name="Crow J.A."/>
            <person name="Grimwood J."/>
            <person name="Kramer R."/>
            <person name="Lindquist E."/>
            <person name="Lucas S."/>
            <person name="Salamov A."/>
            <person name="McFadden G.I."/>
            <person name="Lane C.E."/>
            <person name="Keeling P.J."/>
            <person name="Gray M.W."/>
            <person name="Grigoriev I.V."/>
            <person name="Archibald J.M."/>
        </authorList>
    </citation>
    <scope>NUCLEOTIDE SEQUENCE</scope>
    <source>
        <strain evidence="2 4">CCMP2712</strain>
    </source>
</reference>
<dbReference type="HOGENOM" id="CLU_013173_20_0_1"/>
<dbReference type="PROSITE" id="PS51746">
    <property type="entry name" value="PPM_2"/>
    <property type="match status" value="1"/>
</dbReference>
<accession>L1ICM5</accession>
<reference evidence="4" key="2">
    <citation type="submission" date="2012-11" db="EMBL/GenBank/DDBJ databases">
        <authorList>
            <person name="Kuo A."/>
            <person name="Curtis B.A."/>
            <person name="Tanifuji G."/>
            <person name="Burki F."/>
            <person name="Gruber A."/>
            <person name="Irimia M."/>
            <person name="Maruyama S."/>
            <person name="Arias M.C."/>
            <person name="Ball S.G."/>
            <person name="Gile G.H."/>
            <person name="Hirakawa Y."/>
            <person name="Hopkins J.F."/>
            <person name="Rensing S.A."/>
            <person name="Schmutz J."/>
            <person name="Symeonidi A."/>
            <person name="Elias M."/>
            <person name="Eveleigh R.J."/>
            <person name="Herman E.K."/>
            <person name="Klute M.J."/>
            <person name="Nakayama T."/>
            <person name="Obornik M."/>
            <person name="Reyes-Prieto A."/>
            <person name="Armbrust E.V."/>
            <person name="Aves S.J."/>
            <person name="Beiko R.G."/>
            <person name="Coutinho P."/>
            <person name="Dacks J.B."/>
            <person name="Durnford D.G."/>
            <person name="Fast N.M."/>
            <person name="Green B.R."/>
            <person name="Grisdale C."/>
            <person name="Hempe F."/>
            <person name="Henrissat B."/>
            <person name="Hoppner M.P."/>
            <person name="Ishida K.-I."/>
            <person name="Kim E."/>
            <person name="Koreny L."/>
            <person name="Kroth P.G."/>
            <person name="Liu Y."/>
            <person name="Malik S.-B."/>
            <person name="Maier U.G."/>
            <person name="McRose D."/>
            <person name="Mock T."/>
            <person name="Neilson J.A."/>
            <person name="Onodera N.T."/>
            <person name="Poole A.M."/>
            <person name="Pritham E.J."/>
            <person name="Richards T.A."/>
            <person name="Rocap G."/>
            <person name="Roy S.W."/>
            <person name="Sarai C."/>
            <person name="Schaack S."/>
            <person name="Shirato S."/>
            <person name="Slamovits C.H."/>
            <person name="Spencer D.F."/>
            <person name="Suzuki S."/>
            <person name="Worden A.Z."/>
            <person name="Zauner S."/>
            <person name="Barry K."/>
            <person name="Bell C."/>
            <person name="Bharti A.K."/>
            <person name="Crow J.A."/>
            <person name="Grimwood J."/>
            <person name="Kramer R."/>
            <person name="Lindquist E."/>
            <person name="Lucas S."/>
            <person name="Salamov A."/>
            <person name="McFadden G.I."/>
            <person name="Lane C.E."/>
            <person name="Keeling P.J."/>
            <person name="Gray M.W."/>
            <person name="Grigoriev I.V."/>
            <person name="Archibald J.M."/>
        </authorList>
    </citation>
    <scope>NUCLEOTIDE SEQUENCE</scope>
    <source>
        <strain evidence="4">CCMP2712</strain>
    </source>
</reference>
<feature type="domain" description="PPM-type phosphatase" evidence="1">
    <location>
        <begin position="29"/>
        <end position="253"/>
    </location>
</feature>
<gene>
    <name evidence="2" type="ORF">GUITHDRAFT_147660</name>
</gene>
<dbReference type="SUPFAM" id="SSF81606">
    <property type="entry name" value="PP2C-like"/>
    <property type="match status" value="1"/>
</dbReference>
<dbReference type="InterPro" id="IPR001932">
    <property type="entry name" value="PPM-type_phosphatase-like_dom"/>
</dbReference>
<keyword evidence="4" id="KW-1185">Reference proteome</keyword>
<dbReference type="CDD" id="cd00143">
    <property type="entry name" value="PP2Cc"/>
    <property type="match status" value="1"/>
</dbReference>
<dbReference type="EnsemblProtists" id="EKX33817">
    <property type="protein sequence ID" value="EKX33817"/>
    <property type="gene ID" value="GUITHDRAFT_147660"/>
</dbReference>
<protein>
    <recommendedName>
        <fullName evidence="1">PPM-type phosphatase domain-containing protein</fullName>
    </recommendedName>
</protein>
<dbReference type="GeneID" id="17290556"/>
<reference evidence="3" key="3">
    <citation type="submission" date="2016-03" db="UniProtKB">
        <authorList>
            <consortium name="EnsemblProtists"/>
        </authorList>
    </citation>
    <scope>IDENTIFICATION</scope>
</reference>
<evidence type="ECO:0000259" key="1">
    <source>
        <dbReference type="PROSITE" id="PS51746"/>
    </source>
</evidence>
<dbReference type="SMART" id="SM00332">
    <property type="entry name" value="PP2Cc"/>
    <property type="match status" value="1"/>
</dbReference>
<evidence type="ECO:0000313" key="3">
    <source>
        <dbReference type="EnsemblProtists" id="EKX33817"/>
    </source>
</evidence>
<dbReference type="PaxDb" id="55529-EKX33817"/>
<dbReference type="Pfam" id="PF00481">
    <property type="entry name" value="PP2C"/>
    <property type="match status" value="1"/>
</dbReference>
<dbReference type="eggNOG" id="KOG0698">
    <property type="taxonomic scope" value="Eukaryota"/>
</dbReference>